<keyword evidence="3" id="KW-1185">Reference proteome</keyword>
<reference evidence="2 3" key="1">
    <citation type="journal article" date="2020" name="Nature">
        <title>Six reference-quality genomes reveal evolution of bat adaptations.</title>
        <authorList>
            <person name="Jebb D."/>
            <person name="Huang Z."/>
            <person name="Pippel M."/>
            <person name="Hughes G.M."/>
            <person name="Lavrichenko K."/>
            <person name="Devanna P."/>
            <person name="Winkler S."/>
            <person name="Jermiin L.S."/>
            <person name="Skirmuntt E.C."/>
            <person name="Katzourakis A."/>
            <person name="Burkitt-Gray L."/>
            <person name="Ray D.A."/>
            <person name="Sullivan K.A.M."/>
            <person name="Roscito J.G."/>
            <person name="Kirilenko B.M."/>
            <person name="Davalos L.M."/>
            <person name="Corthals A.P."/>
            <person name="Power M.L."/>
            <person name="Jones G."/>
            <person name="Ransome R.D."/>
            <person name="Dechmann D.K.N."/>
            <person name="Locatelli A.G."/>
            <person name="Puechmaille S.J."/>
            <person name="Fedrigo O."/>
            <person name="Jarvis E.D."/>
            <person name="Hiller M."/>
            <person name="Vernes S.C."/>
            <person name="Myers E.W."/>
            <person name="Teeling E.C."/>
        </authorList>
    </citation>
    <scope>NUCLEOTIDE SEQUENCE [LARGE SCALE GENOMIC DNA]</scope>
    <source>
        <strain evidence="2">MRouAeg1</strain>
        <tissue evidence="2">Muscle</tissue>
    </source>
</reference>
<name>A0A7J8G9S8_ROUAE</name>
<dbReference type="AlphaFoldDB" id="A0A7J8G9S8"/>
<comment type="caution">
    <text evidence="2">The sequence shown here is derived from an EMBL/GenBank/DDBJ whole genome shotgun (WGS) entry which is preliminary data.</text>
</comment>
<proteinExistence type="predicted"/>
<evidence type="ECO:0000313" key="2">
    <source>
        <dbReference type="EMBL" id="KAF6456874.1"/>
    </source>
</evidence>
<evidence type="ECO:0000256" key="1">
    <source>
        <dbReference type="SAM" id="Phobius"/>
    </source>
</evidence>
<feature type="transmembrane region" description="Helical" evidence="1">
    <location>
        <begin position="68"/>
        <end position="93"/>
    </location>
</feature>
<accession>A0A7J8G9S8</accession>
<keyword evidence="1" id="KW-1133">Transmembrane helix</keyword>
<sequence>MWIPLQPHQSLSHQKCSRDPVSLCPTNTQLYPALHFFHFHRCKAIYLVLLICISLITNDFKHLFTCTFFYQLLICIFAHFLLELLSVLLPLTYGSNFVIRHSLVTFRLQIFHLVNYYFCFVFLLIKKNFLI</sequence>
<dbReference type="Proteomes" id="UP000593571">
    <property type="component" value="Unassembled WGS sequence"/>
</dbReference>
<dbReference type="EMBL" id="JACASE010000006">
    <property type="protein sequence ID" value="KAF6456874.1"/>
    <property type="molecule type" value="Genomic_DNA"/>
</dbReference>
<keyword evidence="1" id="KW-0472">Membrane</keyword>
<feature type="transmembrane region" description="Helical" evidence="1">
    <location>
        <begin position="105"/>
        <end position="125"/>
    </location>
</feature>
<gene>
    <name evidence="2" type="ORF">HJG63_011512</name>
</gene>
<feature type="transmembrane region" description="Helical" evidence="1">
    <location>
        <begin position="36"/>
        <end position="56"/>
    </location>
</feature>
<evidence type="ECO:0000313" key="3">
    <source>
        <dbReference type="Proteomes" id="UP000593571"/>
    </source>
</evidence>
<organism evidence="2 3">
    <name type="scientific">Rousettus aegyptiacus</name>
    <name type="common">Egyptian fruit bat</name>
    <name type="synonym">Pteropus aegyptiacus</name>
    <dbReference type="NCBI Taxonomy" id="9407"/>
    <lineage>
        <taxon>Eukaryota</taxon>
        <taxon>Metazoa</taxon>
        <taxon>Chordata</taxon>
        <taxon>Craniata</taxon>
        <taxon>Vertebrata</taxon>
        <taxon>Euteleostomi</taxon>
        <taxon>Mammalia</taxon>
        <taxon>Eutheria</taxon>
        <taxon>Laurasiatheria</taxon>
        <taxon>Chiroptera</taxon>
        <taxon>Yinpterochiroptera</taxon>
        <taxon>Pteropodoidea</taxon>
        <taxon>Pteropodidae</taxon>
        <taxon>Rousettinae</taxon>
        <taxon>Rousettus</taxon>
    </lineage>
</organism>
<keyword evidence="1" id="KW-0812">Transmembrane</keyword>
<protein>
    <submittedName>
        <fullName evidence="2">Uncharacterized protein</fullName>
    </submittedName>
</protein>